<dbReference type="AlphaFoldDB" id="A0A9P6E8Z1"/>
<keyword evidence="3" id="KW-1185">Reference proteome</keyword>
<feature type="chain" id="PRO_5040333628" evidence="1">
    <location>
        <begin position="17"/>
        <end position="162"/>
    </location>
</feature>
<reference evidence="2" key="1">
    <citation type="submission" date="2020-11" db="EMBL/GenBank/DDBJ databases">
        <authorList>
            <consortium name="DOE Joint Genome Institute"/>
            <person name="Ahrendt S."/>
            <person name="Riley R."/>
            <person name="Andreopoulos W."/>
            <person name="Labutti K."/>
            <person name="Pangilinan J."/>
            <person name="Ruiz-Duenas F.J."/>
            <person name="Barrasa J.M."/>
            <person name="Sanchez-Garcia M."/>
            <person name="Camarero S."/>
            <person name="Miyauchi S."/>
            <person name="Serrano A."/>
            <person name="Linde D."/>
            <person name="Babiker R."/>
            <person name="Drula E."/>
            <person name="Ayuso-Fernandez I."/>
            <person name="Pacheco R."/>
            <person name="Padilla G."/>
            <person name="Ferreira P."/>
            <person name="Barriuso J."/>
            <person name="Kellner H."/>
            <person name="Castanera R."/>
            <person name="Alfaro M."/>
            <person name="Ramirez L."/>
            <person name="Pisabarro A.G."/>
            <person name="Kuo A."/>
            <person name="Tritt A."/>
            <person name="Lipzen A."/>
            <person name="He G."/>
            <person name="Yan M."/>
            <person name="Ng V."/>
            <person name="Cullen D."/>
            <person name="Martin F."/>
            <person name="Rosso M.-N."/>
            <person name="Henrissat B."/>
            <person name="Hibbett D."/>
            <person name="Martinez A.T."/>
            <person name="Grigoriev I.V."/>
        </authorList>
    </citation>
    <scope>NUCLEOTIDE SEQUENCE</scope>
    <source>
        <strain evidence="2">CBS 506.95</strain>
    </source>
</reference>
<protein>
    <submittedName>
        <fullName evidence="2">Uncharacterized protein</fullName>
    </submittedName>
</protein>
<accession>A0A9P6E8Z1</accession>
<organism evidence="2 3">
    <name type="scientific">Crepidotus variabilis</name>
    <dbReference type="NCBI Taxonomy" id="179855"/>
    <lineage>
        <taxon>Eukaryota</taxon>
        <taxon>Fungi</taxon>
        <taxon>Dikarya</taxon>
        <taxon>Basidiomycota</taxon>
        <taxon>Agaricomycotina</taxon>
        <taxon>Agaricomycetes</taxon>
        <taxon>Agaricomycetidae</taxon>
        <taxon>Agaricales</taxon>
        <taxon>Agaricineae</taxon>
        <taxon>Crepidotaceae</taxon>
        <taxon>Crepidotus</taxon>
    </lineage>
</organism>
<dbReference type="EMBL" id="MU157898">
    <property type="protein sequence ID" value="KAF9524499.1"/>
    <property type="molecule type" value="Genomic_DNA"/>
</dbReference>
<feature type="signal peptide" evidence="1">
    <location>
        <begin position="1"/>
        <end position="16"/>
    </location>
</feature>
<evidence type="ECO:0000313" key="3">
    <source>
        <dbReference type="Proteomes" id="UP000807306"/>
    </source>
</evidence>
<sequence length="162" mass="18321">MLWLGAGSWLLVVVFGSEKPEHIQGDEAALALDPIKYRRPPVPVFSSIQASMFDSSSNSWGSLSIIRHQTLPFKNASTTILNFDFKWSSCYTHSSSFFLQDINFQKRSQIRASRAQKEDSRFRRKFRWVAAVCSPSGRIQTFSMPTTTPQGSLIPPFRQSVA</sequence>
<comment type="caution">
    <text evidence="2">The sequence shown here is derived from an EMBL/GenBank/DDBJ whole genome shotgun (WGS) entry which is preliminary data.</text>
</comment>
<name>A0A9P6E8Z1_9AGAR</name>
<evidence type="ECO:0000313" key="2">
    <source>
        <dbReference type="EMBL" id="KAF9524499.1"/>
    </source>
</evidence>
<proteinExistence type="predicted"/>
<gene>
    <name evidence="2" type="ORF">CPB83DRAFT_609825</name>
</gene>
<evidence type="ECO:0000256" key="1">
    <source>
        <dbReference type="SAM" id="SignalP"/>
    </source>
</evidence>
<dbReference type="Proteomes" id="UP000807306">
    <property type="component" value="Unassembled WGS sequence"/>
</dbReference>
<keyword evidence="1" id="KW-0732">Signal</keyword>